<dbReference type="EMBL" id="KQ461155">
    <property type="protein sequence ID" value="KPJ08166.1"/>
    <property type="molecule type" value="Genomic_DNA"/>
</dbReference>
<dbReference type="GO" id="GO:0046923">
    <property type="term" value="F:ER retention sequence binding"/>
    <property type="evidence" value="ECO:0007669"/>
    <property type="project" value="InterPro"/>
</dbReference>
<feature type="transmembrane region" description="Helical" evidence="12">
    <location>
        <begin position="36"/>
        <end position="57"/>
    </location>
</feature>
<gene>
    <name evidence="13" type="ORF">RR48_12905</name>
</gene>
<dbReference type="Proteomes" id="UP000053240">
    <property type="component" value="Unassembled WGS sequence"/>
</dbReference>
<keyword evidence="7" id="KW-0931">ER-Golgi transport</keyword>
<evidence type="ECO:0000256" key="10">
    <source>
        <dbReference type="ARBA" id="ARBA00023136"/>
    </source>
</evidence>
<dbReference type="PRINTS" id="PR00660">
    <property type="entry name" value="ERLUMENR"/>
</dbReference>
<dbReference type="InParanoid" id="A0A194QX66"/>
<accession>A0A194QX66</accession>
<organism evidence="13 14">
    <name type="scientific">Papilio machaon</name>
    <name type="common">Old World swallowtail butterfly</name>
    <dbReference type="NCBI Taxonomy" id="76193"/>
    <lineage>
        <taxon>Eukaryota</taxon>
        <taxon>Metazoa</taxon>
        <taxon>Ecdysozoa</taxon>
        <taxon>Arthropoda</taxon>
        <taxon>Hexapoda</taxon>
        <taxon>Insecta</taxon>
        <taxon>Pterygota</taxon>
        <taxon>Neoptera</taxon>
        <taxon>Endopterygota</taxon>
        <taxon>Lepidoptera</taxon>
        <taxon>Glossata</taxon>
        <taxon>Ditrysia</taxon>
        <taxon>Papilionoidea</taxon>
        <taxon>Papilionidae</taxon>
        <taxon>Papilioninae</taxon>
        <taxon>Papilio</taxon>
    </lineage>
</organism>
<dbReference type="AlphaFoldDB" id="A0A194QX66"/>
<dbReference type="Pfam" id="PF14880">
    <property type="entry name" value="COX14"/>
    <property type="match status" value="1"/>
</dbReference>
<evidence type="ECO:0000256" key="7">
    <source>
        <dbReference type="ARBA" id="ARBA00022892"/>
    </source>
</evidence>
<evidence type="ECO:0000256" key="8">
    <source>
        <dbReference type="ARBA" id="ARBA00022927"/>
    </source>
</evidence>
<feature type="non-terminal residue" evidence="13">
    <location>
        <position position="1"/>
    </location>
</feature>
<evidence type="ECO:0000256" key="3">
    <source>
        <dbReference type="ARBA" id="ARBA00010120"/>
    </source>
</evidence>
<dbReference type="Pfam" id="PF00810">
    <property type="entry name" value="ER_lumen_recept"/>
    <property type="match status" value="1"/>
</dbReference>
<comment type="subcellular location">
    <subcellularLocation>
        <location evidence="2">Endoplasmic reticulum membrane</location>
        <topology evidence="2">Multi-pass membrane protein</topology>
    </subcellularLocation>
    <subcellularLocation>
        <location evidence="1">Membrane</location>
        <topology evidence="1">Single-pass membrane protein</topology>
    </subcellularLocation>
</comment>
<keyword evidence="14" id="KW-1185">Reference proteome</keyword>
<keyword evidence="10 12" id="KW-0472">Membrane</keyword>
<keyword evidence="4" id="KW-0813">Transport</keyword>
<dbReference type="GO" id="GO:0016192">
    <property type="term" value="P:vesicle-mediated transport"/>
    <property type="evidence" value="ECO:0007669"/>
    <property type="project" value="UniProtKB-KW"/>
</dbReference>
<evidence type="ECO:0000256" key="6">
    <source>
        <dbReference type="ARBA" id="ARBA00022824"/>
    </source>
</evidence>
<dbReference type="STRING" id="76193.A0A194QX66"/>
<name>A0A194QX66_PAPMA</name>
<feature type="transmembrane region" description="Helical" evidence="12">
    <location>
        <begin position="90"/>
        <end position="109"/>
    </location>
</feature>
<protein>
    <submittedName>
        <fullName evidence="13">ER lumen protein retaining receptor</fullName>
    </submittedName>
</protein>
<evidence type="ECO:0000256" key="12">
    <source>
        <dbReference type="SAM" id="Phobius"/>
    </source>
</evidence>
<keyword evidence="8" id="KW-0653">Protein transport</keyword>
<evidence type="ECO:0000313" key="13">
    <source>
        <dbReference type="EMBL" id="KPJ08166.1"/>
    </source>
</evidence>
<keyword evidence="9 12" id="KW-1133">Transmembrane helix</keyword>
<keyword evidence="6" id="KW-0256">Endoplasmic reticulum</keyword>
<keyword evidence="5 12" id="KW-0812">Transmembrane</keyword>
<reference evidence="13 14" key="1">
    <citation type="journal article" date="2015" name="Nat. Commun.">
        <title>Outbred genome sequencing and CRISPR/Cas9 gene editing in butterflies.</title>
        <authorList>
            <person name="Li X."/>
            <person name="Fan D."/>
            <person name="Zhang W."/>
            <person name="Liu G."/>
            <person name="Zhang L."/>
            <person name="Zhao L."/>
            <person name="Fang X."/>
            <person name="Chen L."/>
            <person name="Dong Y."/>
            <person name="Chen Y."/>
            <person name="Ding Y."/>
            <person name="Zhao R."/>
            <person name="Feng M."/>
            <person name="Zhu Y."/>
            <person name="Feng Y."/>
            <person name="Jiang X."/>
            <person name="Zhu D."/>
            <person name="Xiang H."/>
            <person name="Feng X."/>
            <person name="Li S."/>
            <person name="Wang J."/>
            <person name="Zhang G."/>
            <person name="Kronforst M.R."/>
            <person name="Wang W."/>
        </authorList>
    </citation>
    <scope>NUCLEOTIDE SEQUENCE [LARGE SCALE GENOMIC DNA]</scope>
    <source>
        <strain evidence="13">Ya'a_city_454_Pm</strain>
        <tissue evidence="13">Whole body</tissue>
    </source>
</reference>
<sequence length="176" mass="20229">EAESITSHYLFALGSYRGLYLLNWIYRYIVEDHYELIAIVAGVIQTVLYCDFFYLYITKGKFMKNSMKLFIIISLTMSHLHRVGEPDSVLQIILSAVITIVTPFLIMRMKKYAKNLLYDKLHRGAVLVCVGLTLYGSVILGDHVYKYFRYVRPRIQASKAAAEQELLSEGSSEKIV</sequence>
<dbReference type="PANTHER" id="PTHR10585">
    <property type="entry name" value="ER LUMEN PROTEIN RETAINING RECEPTOR"/>
    <property type="match status" value="1"/>
</dbReference>
<evidence type="ECO:0000256" key="1">
    <source>
        <dbReference type="ARBA" id="ARBA00004167"/>
    </source>
</evidence>
<keyword evidence="11 13" id="KW-0675">Receptor</keyword>
<dbReference type="GO" id="GO:0015031">
    <property type="term" value="P:protein transport"/>
    <property type="evidence" value="ECO:0007669"/>
    <property type="project" value="UniProtKB-KW"/>
</dbReference>
<evidence type="ECO:0000256" key="11">
    <source>
        <dbReference type="ARBA" id="ARBA00023170"/>
    </source>
</evidence>
<evidence type="ECO:0000256" key="4">
    <source>
        <dbReference type="ARBA" id="ARBA00022448"/>
    </source>
</evidence>
<evidence type="ECO:0000256" key="5">
    <source>
        <dbReference type="ARBA" id="ARBA00022692"/>
    </source>
</evidence>
<comment type="similarity">
    <text evidence="3">Belongs to the ERD2 family.</text>
</comment>
<feature type="transmembrane region" description="Helical" evidence="12">
    <location>
        <begin position="121"/>
        <end position="140"/>
    </location>
</feature>
<evidence type="ECO:0000313" key="14">
    <source>
        <dbReference type="Proteomes" id="UP000053240"/>
    </source>
</evidence>
<evidence type="ECO:0000256" key="9">
    <source>
        <dbReference type="ARBA" id="ARBA00022989"/>
    </source>
</evidence>
<dbReference type="InterPro" id="IPR000133">
    <property type="entry name" value="ER_ret_rcpt"/>
</dbReference>
<proteinExistence type="inferred from homology"/>
<dbReference type="GO" id="GO:0005789">
    <property type="term" value="C:endoplasmic reticulum membrane"/>
    <property type="evidence" value="ECO:0007669"/>
    <property type="project" value="UniProtKB-SubCell"/>
</dbReference>
<dbReference type="InterPro" id="IPR029208">
    <property type="entry name" value="COX14"/>
</dbReference>
<dbReference type="GO" id="GO:0006621">
    <property type="term" value="P:protein retention in ER lumen"/>
    <property type="evidence" value="ECO:0007669"/>
    <property type="project" value="InterPro"/>
</dbReference>
<evidence type="ECO:0000256" key="2">
    <source>
        <dbReference type="ARBA" id="ARBA00004477"/>
    </source>
</evidence>